<dbReference type="AlphaFoldDB" id="A0A9P1CUZ2"/>
<comment type="caution">
    <text evidence="2">The sequence shown here is derived from an EMBL/GenBank/DDBJ whole genome shotgun (WGS) entry which is preliminary data.</text>
</comment>
<evidence type="ECO:0000313" key="3">
    <source>
        <dbReference type="EMBL" id="CAL1151589.1"/>
    </source>
</evidence>
<feature type="region of interest" description="Disordered" evidence="1">
    <location>
        <begin position="1"/>
        <end position="75"/>
    </location>
</feature>
<keyword evidence="4" id="KW-1185">Reference proteome</keyword>
<dbReference type="Proteomes" id="UP001152797">
    <property type="component" value="Unassembled WGS sequence"/>
</dbReference>
<dbReference type="EMBL" id="CAMXCT020002446">
    <property type="protein sequence ID" value="CAL1151589.1"/>
    <property type="molecule type" value="Genomic_DNA"/>
</dbReference>
<evidence type="ECO:0000256" key="1">
    <source>
        <dbReference type="SAM" id="MobiDB-lite"/>
    </source>
</evidence>
<evidence type="ECO:0000313" key="4">
    <source>
        <dbReference type="Proteomes" id="UP001152797"/>
    </source>
</evidence>
<sequence>MWLNGPTQWADHEIGKKHRKAVHRQQASNREKGKRPQPPLPGLGGVDVPGFSNEPEKEIPKGAEERKPVEQQPGE</sequence>
<proteinExistence type="predicted"/>
<reference evidence="3" key="2">
    <citation type="submission" date="2024-04" db="EMBL/GenBank/DDBJ databases">
        <authorList>
            <person name="Chen Y."/>
            <person name="Shah S."/>
            <person name="Dougan E. K."/>
            <person name="Thang M."/>
            <person name="Chan C."/>
        </authorList>
    </citation>
    <scope>NUCLEOTIDE SEQUENCE [LARGE SCALE GENOMIC DNA]</scope>
</reference>
<evidence type="ECO:0000313" key="2">
    <source>
        <dbReference type="EMBL" id="CAI3998214.1"/>
    </source>
</evidence>
<gene>
    <name evidence="2" type="ORF">C1SCF055_LOCUS24531</name>
</gene>
<feature type="compositionally biased region" description="Basic and acidic residues" evidence="1">
    <location>
        <begin position="54"/>
        <end position="69"/>
    </location>
</feature>
<organism evidence="2">
    <name type="scientific">Cladocopium goreaui</name>
    <dbReference type="NCBI Taxonomy" id="2562237"/>
    <lineage>
        <taxon>Eukaryota</taxon>
        <taxon>Sar</taxon>
        <taxon>Alveolata</taxon>
        <taxon>Dinophyceae</taxon>
        <taxon>Suessiales</taxon>
        <taxon>Symbiodiniaceae</taxon>
        <taxon>Cladocopium</taxon>
    </lineage>
</organism>
<name>A0A9P1CUZ2_9DINO</name>
<dbReference type="EMBL" id="CAMXCT030002446">
    <property type="protein sequence ID" value="CAL4785526.1"/>
    <property type="molecule type" value="Genomic_DNA"/>
</dbReference>
<dbReference type="EMBL" id="CAMXCT010002446">
    <property type="protein sequence ID" value="CAI3998214.1"/>
    <property type="molecule type" value="Genomic_DNA"/>
</dbReference>
<accession>A0A9P1CUZ2</accession>
<protein>
    <submittedName>
        <fullName evidence="2">Uncharacterized protein</fullName>
    </submittedName>
</protein>
<reference evidence="2" key="1">
    <citation type="submission" date="2022-10" db="EMBL/GenBank/DDBJ databases">
        <authorList>
            <person name="Chen Y."/>
            <person name="Dougan E. K."/>
            <person name="Chan C."/>
            <person name="Rhodes N."/>
            <person name="Thang M."/>
        </authorList>
    </citation>
    <scope>NUCLEOTIDE SEQUENCE</scope>
</reference>
<dbReference type="OrthoDB" id="10534483at2759"/>